<dbReference type="RefSeq" id="WP_416207315.1">
    <property type="nucleotide sequence ID" value="NZ_JBBKTX010000031.1"/>
</dbReference>
<protein>
    <recommendedName>
        <fullName evidence="5">Transglutaminase-like superfamily protein</fullName>
    </recommendedName>
</protein>
<proteinExistence type="predicted"/>
<reference evidence="3 4" key="1">
    <citation type="submission" date="2024-03" db="EMBL/GenBank/DDBJ databases">
        <title>High-quality draft genome sequence of Oceanobacter sp. wDCs-4.</title>
        <authorList>
            <person name="Dong C."/>
        </authorList>
    </citation>
    <scope>NUCLEOTIDE SEQUENCE [LARGE SCALE GENOMIC DNA]</scope>
    <source>
        <strain evidence="4">wDCs-4</strain>
    </source>
</reference>
<feature type="compositionally biased region" description="Polar residues" evidence="1">
    <location>
        <begin position="93"/>
        <end position="105"/>
    </location>
</feature>
<evidence type="ECO:0008006" key="5">
    <source>
        <dbReference type="Google" id="ProtNLM"/>
    </source>
</evidence>
<feature type="signal peptide" evidence="2">
    <location>
        <begin position="1"/>
        <end position="26"/>
    </location>
</feature>
<keyword evidence="2" id="KW-0732">Signal</keyword>
<gene>
    <name evidence="3" type="ORF">WG929_18795</name>
</gene>
<evidence type="ECO:0000256" key="1">
    <source>
        <dbReference type="SAM" id="MobiDB-lite"/>
    </source>
</evidence>
<feature type="region of interest" description="Disordered" evidence="1">
    <location>
        <begin position="70"/>
        <end position="131"/>
    </location>
</feature>
<keyword evidence="4" id="KW-1185">Reference proteome</keyword>
<accession>A0ABW8NN91</accession>
<dbReference type="EMBL" id="JBBKTX010000031">
    <property type="protein sequence ID" value="MFK4754459.1"/>
    <property type="molecule type" value="Genomic_DNA"/>
</dbReference>
<feature type="chain" id="PRO_5046756304" description="Transglutaminase-like superfamily protein" evidence="2">
    <location>
        <begin position="27"/>
        <end position="502"/>
    </location>
</feature>
<feature type="compositionally biased region" description="Pro residues" evidence="1">
    <location>
        <begin position="106"/>
        <end position="125"/>
    </location>
</feature>
<name>A0ABW8NN91_9GAMM</name>
<evidence type="ECO:0000256" key="2">
    <source>
        <dbReference type="SAM" id="SignalP"/>
    </source>
</evidence>
<organism evidence="3 4">
    <name type="scientific">Oceanobacter antarcticus</name>
    <dbReference type="NCBI Taxonomy" id="3133425"/>
    <lineage>
        <taxon>Bacteria</taxon>
        <taxon>Pseudomonadati</taxon>
        <taxon>Pseudomonadota</taxon>
        <taxon>Gammaproteobacteria</taxon>
        <taxon>Oceanospirillales</taxon>
        <taxon>Oceanospirillaceae</taxon>
        <taxon>Oceanobacter</taxon>
    </lineage>
</organism>
<dbReference type="Proteomes" id="UP001620597">
    <property type="component" value="Unassembled WGS sequence"/>
</dbReference>
<feature type="compositionally biased region" description="Basic and acidic residues" evidence="1">
    <location>
        <begin position="70"/>
        <end position="82"/>
    </location>
</feature>
<sequence length="502" mass="56340">MNARFQKGLRSLLAAVAMIPCSLSLAATPSQTDDYQQWLQQTRNDYQSYLDKNDRAFLTFLNQRWKNVEVEPAQQRDPEPKPDQIPIAPPTDTPEQPTADNQPAEPTSPIPSPEQAPPVPVPPPRIAIVPPEQLPTSANTVQLAFYGRTLSLDIPEGFDSTFSGRPDNKTIAAYWQQLASTPHQSLVSALKTAAADWQLNDWATALLFNQFAHALHNDPDSQVLSCWFLLVKAGFDARVAYNQQIHLLLPAQEALYGVTYFELDHQRYYALQPGEQPLGIGTVKTYQGAHELGTRPIGFADPYRFIPGGAQETRTVSFNWQGQQQDLKVSYPADYSDYLATYPQLALPGYFQAGLPATTANQLLEQLRPRLARLNDRQSKINYLLRLVQTGFRYETDAEQFHSENYLFPLETLHYPYSDCEDRAALFGWLAKQLLDAEVLIVELPGHVATAIAMNTTDTAITGSGWLFEGKRYLVADPTYINADLGMMMPRYQGQTPTLKKF</sequence>
<evidence type="ECO:0000313" key="3">
    <source>
        <dbReference type="EMBL" id="MFK4754459.1"/>
    </source>
</evidence>
<evidence type="ECO:0000313" key="4">
    <source>
        <dbReference type="Proteomes" id="UP001620597"/>
    </source>
</evidence>
<comment type="caution">
    <text evidence="3">The sequence shown here is derived from an EMBL/GenBank/DDBJ whole genome shotgun (WGS) entry which is preliminary data.</text>
</comment>